<accession>H2Y910</accession>
<evidence type="ECO:0000313" key="7">
    <source>
        <dbReference type="Proteomes" id="UP000007875"/>
    </source>
</evidence>
<feature type="transmembrane region" description="Helical" evidence="5">
    <location>
        <begin position="21"/>
        <end position="44"/>
    </location>
</feature>
<evidence type="ECO:0000256" key="4">
    <source>
        <dbReference type="ARBA" id="ARBA00023136"/>
    </source>
</evidence>
<evidence type="ECO:0000256" key="5">
    <source>
        <dbReference type="SAM" id="Phobius"/>
    </source>
</evidence>
<evidence type="ECO:0000256" key="1">
    <source>
        <dbReference type="ARBA" id="ARBA00004141"/>
    </source>
</evidence>
<dbReference type="GO" id="GO:0020037">
    <property type="term" value="F:heme binding"/>
    <property type="evidence" value="ECO:0007669"/>
    <property type="project" value="TreeGrafter"/>
</dbReference>
<organism evidence="6 7">
    <name type="scientific">Ciona savignyi</name>
    <name type="common">Pacific transparent sea squirt</name>
    <dbReference type="NCBI Taxonomy" id="51511"/>
    <lineage>
        <taxon>Eukaryota</taxon>
        <taxon>Metazoa</taxon>
        <taxon>Chordata</taxon>
        <taxon>Tunicata</taxon>
        <taxon>Ascidiacea</taxon>
        <taxon>Phlebobranchia</taxon>
        <taxon>Cionidae</taxon>
        <taxon>Ciona</taxon>
    </lineage>
</organism>
<dbReference type="GO" id="GO:0015232">
    <property type="term" value="F:heme transmembrane transporter activity"/>
    <property type="evidence" value="ECO:0007669"/>
    <property type="project" value="TreeGrafter"/>
</dbReference>
<dbReference type="InterPro" id="IPR049680">
    <property type="entry name" value="FLVCR1-2_SLC49-like"/>
</dbReference>
<keyword evidence="2 5" id="KW-0812">Transmembrane</keyword>
<sequence length="205" mass="23434">MIFIGSVGMVISGFILDRTKAFLLLIKIENFMCVVSAILFTLSINSSNTWSLWTTSAFLGYFLSSFGNTGSQIAAELTYPISESYSTSVIMTAQMAFSMIHIAIMRQIMKHMSVLGSNIYFTLVLFVGYVLICKLNQLQVSSLINRCKRFVGFRHSPRRNETNCSRKNGTLIKPFVKIRRLHRCFINKQLTTITIYKRLNQCYFI</sequence>
<keyword evidence="7" id="KW-1185">Reference proteome</keyword>
<dbReference type="OMA" id="MIHIAIM"/>
<dbReference type="GO" id="GO:0016020">
    <property type="term" value="C:membrane"/>
    <property type="evidence" value="ECO:0007669"/>
    <property type="project" value="UniProtKB-SubCell"/>
</dbReference>
<dbReference type="PANTHER" id="PTHR10924:SF4">
    <property type="entry name" value="GH15861P"/>
    <property type="match status" value="1"/>
</dbReference>
<dbReference type="HOGENOM" id="CLU_1337116_0_0_1"/>
<comment type="subcellular location">
    <subcellularLocation>
        <location evidence="1">Membrane</location>
        <topology evidence="1">Multi-pass membrane protein</topology>
    </subcellularLocation>
</comment>
<dbReference type="InParanoid" id="H2Y910"/>
<name>H2Y910_CIOSA</name>
<dbReference type="Proteomes" id="UP000007875">
    <property type="component" value="Unassembled WGS sequence"/>
</dbReference>
<protein>
    <recommendedName>
        <fullName evidence="8">Major facilitator superfamily (MFS) profile domain-containing protein</fullName>
    </recommendedName>
</protein>
<keyword evidence="4 5" id="KW-0472">Membrane</keyword>
<dbReference type="GO" id="GO:0097037">
    <property type="term" value="P:heme export"/>
    <property type="evidence" value="ECO:0007669"/>
    <property type="project" value="TreeGrafter"/>
</dbReference>
<evidence type="ECO:0008006" key="8">
    <source>
        <dbReference type="Google" id="ProtNLM"/>
    </source>
</evidence>
<feature type="transmembrane region" description="Helical" evidence="5">
    <location>
        <begin position="112"/>
        <end position="132"/>
    </location>
</feature>
<evidence type="ECO:0000256" key="3">
    <source>
        <dbReference type="ARBA" id="ARBA00022989"/>
    </source>
</evidence>
<dbReference type="Ensembl" id="ENSCSAVT00000001839.1">
    <property type="protein sequence ID" value="ENSCSAVP00000001808.1"/>
    <property type="gene ID" value="ENSCSAVG00000001048.1"/>
</dbReference>
<dbReference type="PANTHER" id="PTHR10924">
    <property type="entry name" value="MAJOR FACILITATOR SUPERFAMILY PROTEIN-RELATED"/>
    <property type="match status" value="1"/>
</dbReference>
<reference evidence="6" key="2">
    <citation type="submission" date="2025-08" db="UniProtKB">
        <authorList>
            <consortium name="Ensembl"/>
        </authorList>
    </citation>
    <scope>IDENTIFICATION</scope>
</reference>
<dbReference type="eggNOG" id="KOG2563">
    <property type="taxonomic scope" value="Eukaryota"/>
</dbReference>
<feature type="transmembrane region" description="Helical" evidence="5">
    <location>
        <begin position="85"/>
        <end position="105"/>
    </location>
</feature>
<dbReference type="AlphaFoldDB" id="H2Y910"/>
<dbReference type="SUPFAM" id="SSF103473">
    <property type="entry name" value="MFS general substrate transporter"/>
    <property type="match status" value="1"/>
</dbReference>
<dbReference type="InterPro" id="IPR036259">
    <property type="entry name" value="MFS_trans_sf"/>
</dbReference>
<keyword evidence="3 5" id="KW-1133">Transmembrane helix</keyword>
<reference evidence="7" key="1">
    <citation type="submission" date="2003-08" db="EMBL/GenBank/DDBJ databases">
        <authorList>
            <person name="Birren B."/>
            <person name="Nusbaum C."/>
            <person name="Abebe A."/>
            <person name="Abouelleil A."/>
            <person name="Adekoya E."/>
            <person name="Ait-zahra M."/>
            <person name="Allen N."/>
            <person name="Allen T."/>
            <person name="An P."/>
            <person name="Anderson M."/>
            <person name="Anderson S."/>
            <person name="Arachchi H."/>
            <person name="Armbruster J."/>
            <person name="Bachantsang P."/>
            <person name="Baldwin J."/>
            <person name="Barry A."/>
            <person name="Bayul T."/>
            <person name="Blitshsteyn B."/>
            <person name="Bloom T."/>
            <person name="Blye J."/>
            <person name="Boguslavskiy L."/>
            <person name="Borowsky M."/>
            <person name="Boukhgalter B."/>
            <person name="Brunache A."/>
            <person name="Butler J."/>
            <person name="Calixte N."/>
            <person name="Calvo S."/>
            <person name="Camarata J."/>
            <person name="Campo K."/>
            <person name="Chang J."/>
            <person name="Cheshatsang Y."/>
            <person name="Citroen M."/>
            <person name="Collymore A."/>
            <person name="Considine T."/>
            <person name="Cook A."/>
            <person name="Cooke P."/>
            <person name="Corum B."/>
            <person name="Cuomo C."/>
            <person name="David R."/>
            <person name="Dawoe T."/>
            <person name="Degray S."/>
            <person name="Dodge S."/>
            <person name="Dooley K."/>
            <person name="Dorje P."/>
            <person name="Dorjee K."/>
            <person name="Dorris L."/>
            <person name="Duffey N."/>
            <person name="Dupes A."/>
            <person name="Elkins T."/>
            <person name="Engels R."/>
            <person name="Erickson J."/>
            <person name="Farina A."/>
            <person name="Faro S."/>
            <person name="Ferreira P."/>
            <person name="Fischer H."/>
            <person name="Fitzgerald M."/>
            <person name="Foley K."/>
            <person name="Gage D."/>
            <person name="Galagan J."/>
            <person name="Gearin G."/>
            <person name="Gnerre S."/>
            <person name="Gnirke A."/>
            <person name="Goyette A."/>
            <person name="Graham J."/>
            <person name="Grandbois E."/>
            <person name="Gyaltsen K."/>
            <person name="Hafez N."/>
            <person name="Hagopian D."/>
            <person name="Hagos B."/>
            <person name="Hall J."/>
            <person name="Hatcher B."/>
            <person name="Heller A."/>
            <person name="Higgins H."/>
            <person name="Honan T."/>
            <person name="Horn A."/>
            <person name="Houde N."/>
            <person name="Hughes L."/>
            <person name="Hulme W."/>
            <person name="Husby E."/>
            <person name="Iliev I."/>
            <person name="Jaffe D."/>
            <person name="Jones C."/>
            <person name="Kamal M."/>
            <person name="Kamat A."/>
            <person name="Kamvysselis M."/>
            <person name="Karlsson E."/>
            <person name="Kells C."/>
            <person name="Kieu A."/>
            <person name="Kisner P."/>
            <person name="Kodira C."/>
            <person name="Kulbokas E."/>
            <person name="Labutti K."/>
            <person name="Lama D."/>
            <person name="Landers T."/>
            <person name="Leger J."/>
            <person name="Levine S."/>
            <person name="Lewis D."/>
            <person name="Lewis T."/>
            <person name="Lindblad-toh K."/>
            <person name="Liu X."/>
            <person name="Lokyitsang T."/>
            <person name="Lokyitsang Y."/>
            <person name="Lucien O."/>
            <person name="Lui A."/>
            <person name="Ma L.J."/>
            <person name="Mabbitt R."/>
            <person name="Macdonald J."/>
            <person name="Maclean C."/>
            <person name="Major J."/>
            <person name="Manning J."/>
            <person name="Marabella R."/>
            <person name="Maru K."/>
            <person name="Matthews C."/>
            <person name="Mauceli E."/>
            <person name="Mccarthy M."/>
            <person name="Mcdonough S."/>
            <person name="Mcghee T."/>
            <person name="Meldrim J."/>
            <person name="Meneus L."/>
            <person name="Mesirov J."/>
            <person name="Mihalev A."/>
            <person name="Mihova T."/>
            <person name="Mikkelsen T."/>
            <person name="Mlenga V."/>
            <person name="Moru K."/>
            <person name="Mozes J."/>
            <person name="Mulrain L."/>
            <person name="Munson G."/>
            <person name="Naylor J."/>
            <person name="Newes C."/>
            <person name="Nguyen C."/>
            <person name="Nguyen N."/>
            <person name="Nguyen T."/>
            <person name="Nicol R."/>
            <person name="Nielsen C."/>
            <person name="Nizzari M."/>
            <person name="Norbu C."/>
            <person name="Norbu N."/>
            <person name="O'donnell P."/>
            <person name="Okoawo O."/>
            <person name="O'leary S."/>
            <person name="Omotosho B."/>
            <person name="O'neill K."/>
            <person name="Osman S."/>
            <person name="Parker S."/>
            <person name="Perrin D."/>
            <person name="Phunkhang P."/>
            <person name="Piqani B."/>
            <person name="Purcell S."/>
            <person name="Rachupka T."/>
            <person name="Ramasamy U."/>
            <person name="Rameau R."/>
            <person name="Ray V."/>
            <person name="Raymond C."/>
            <person name="Retta R."/>
            <person name="Richardson S."/>
            <person name="Rise C."/>
            <person name="Rodriguez J."/>
            <person name="Rogers J."/>
            <person name="Rogov P."/>
            <person name="Rutman M."/>
            <person name="Schupbach R."/>
            <person name="Seaman C."/>
            <person name="Settipalli S."/>
            <person name="Sharpe T."/>
            <person name="Sheridan J."/>
            <person name="Sherpa N."/>
            <person name="Shi J."/>
            <person name="Smirnov S."/>
            <person name="Smith C."/>
            <person name="Sougnez C."/>
            <person name="Spencer B."/>
            <person name="Stalker J."/>
            <person name="Stange-thomann N."/>
            <person name="Stavropoulos S."/>
            <person name="Stetson K."/>
            <person name="Stone C."/>
            <person name="Stone S."/>
            <person name="Stubbs M."/>
            <person name="Talamas J."/>
            <person name="Tchuinga P."/>
            <person name="Tenzing P."/>
            <person name="Tesfaye S."/>
            <person name="Theodore J."/>
            <person name="Thoulutsang Y."/>
            <person name="Topham K."/>
            <person name="Towey S."/>
            <person name="Tsamla T."/>
            <person name="Tsomo N."/>
            <person name="Vallee D."/>
            <person name="Vassiliev H."/>
            <person name="Venkataraman V."/>
            <person name="Vinson J."/>
            <person name="Vo A."/>
            <person name="Wade C."/>
            <person name="Wang S."/>
            <person name="Wangchuk T."/>
            <person name="Wangdi T."/>
            <person name="Whittaker C."/>
            <person name="Wilkinson J."/>
            <person name="Wu Y."/>
            <person name="Wyman D."/>
            <person name="Yadav S."/>
            <person name="Yang S."/>
            <person name="Yang X."/>
            <person name="Yeager S."/>
            <person name="Yee E."/>
            <person name="Young G."/>
            <person name="Zainoun J."/>
            <person name="Zembeck L."/>
            <person name="Zimmer A."/>
            <person name="Zody M."/>
            <person name="Lander E."/>
        </authorList>
    </citation>
    <scope>NUCLEOTIDE SEQUENCE [LARGE SCALE GENOMIC DNA]</scope>
</reference>
<reference evidence="6" key="3">
    <citation type="submission" date="2025-09" db="UniProtKB">
        <authorList>
            <consortium name="Ensembl"/>
        </authorList>
    </citation>
    <scope>IDENTIFICATION</scope>
</reference>
<evidence type="ECO:0000256" key="2">
    <source>
        <dbReference type="ARBA" id="ARBA00022692"/>
    </source>
</evidence>
<evidence type="ECO:0000313" key="6">
    <source>
        <dbReference type="Ensembl" id="ENSCSAVP00000001808.1"/>
    </source>
</evidence>
<proteinExistence type="predicted"/>